<dbReference type="KEGG" id="ppha:BVH74_00925"/>
<proteinExistence type="predicted"/>
<evidence type="ECO:0000313" key="2">
    <source>
        <dbReference type="Proteomes" id="UP000243488"/>
    </source>
</evidence>
<dbReference type="STRING" id="1931241.BVH74_00925"/>
<dbReference type="AlphaFoldDB" id="A0A1V0B0F0"/>
<protein>
    <submittedName>
        <fullName evidence="1">Uncharacterized protein</fullName>
    </submittedName>
</protein>
<organism evidence="1 2">
    <name type="scientific">Halopseudomonas phragmitis</name>
    <dbReference type="NCBI Taxonomy" id="1931241"/>
    <lineage>
        <taxon>Bacteria</taxon>
        <taxon>Pseudomonadati</taxon>
        <taxon>Pseudomonadota</taxon>
        <taxon>Gammaproteobacteria</taxon>
        <taxon>Pseudomonadales</taxon>
        <taxon>Pseudomonadaceae</taxon>
        <taxon>Halopseudomonas</taxon>
    </lineage>
</organism>
<reference evidence="1 2" key="1">
    <citation type="submission" date="2017-03" db="EMBL/GenBank/DDBJ databases">
        <title>Complete genome sequence of the novel DNRA strain Pseudomonas sp. S-6-2 isolated from Chinese polluted river sediment. Journal of Biotechnology.</title>
        <authorList>
            <person name="Li J."/>
            <person name="Xiang F."/>
            <person name="Wang L."/>
            <person name="Xi L."/>
            <person name="Liu J."/>
        </authorList>
    </citation>
    <scope>NUCLEOTIDE SEQUENCE [LARGE SCALE GENOMIC DNA]</scope>
    <source>
        <strain evidence="1 2">S-6-2</strain>
    </source>
</reference>
<gene>
    <name evidence="1" type="ORF">BVH74_00925</name>
</gene>
<dbReference type="Proteomes" id="UP000243488">
    <property type="component" value="Chromosome"/>
</dbReference>
<name>A0A1V0B0F0_9GAMM</name>
<accession>A0A1V0B0F0</accession>
<sequence>MTVFEDDIERWIKENYADVMRAKQALEPVLTIETAISISRILRSVLYLSERDYDALAVYAKKAVDDPRNVLWWAEYDNRNIQKRDFNNSLYSQGNGL</sequence>
<dbReference type="EMBL" id="CP020100">
    <property type="protein sequence ID" value="AQZ93416.1"/>
    <property type="molecule type" value="Genomic_DNA"/>
</dbReference>
<evidence type="ECO:0000313" key="1">
    <source>
        <dbReference type="EMBL" id="AQZ93416.1"/>
    </source>
</evidence>
<keyword evidence="2" id="KW-1185">Reference proteome</keyword>
<dbReference type="RefSeq" id="WP_080048274.1">
    <property type="nucleotide sequence ID" value="NZ_CP020100.1"/>
</dbReference>